<dbReference type="EC" id="1.8.1.4" evidence="3 16"/>
<reference evidence="19 20" key="1">
    <citation type="submission" date="2019-11" db="EMBL/GenBank/DDBJ databases">
        <authorList>
            <person name="Cheng Q."/>
            <person name="Yang Z."/>
        </authorList>
    </citation>
    <scope>NUCLEOTIDE SEQUENCE [LARGE SCALE GENOMIC DNA]</scope>
    <source>
        <strain evidence="19 20">HX-22-1</strain>
    </source>
</reference>
<dbReference type="GO" id="GO:0006103">
    <property type="term" value="P:2-oxoglutarate metabolic process"/>
    <property type="evidence" value="ECO:0007669"/>
    <property type="project" value="TreeGrafter"/>
</dbReference>
<evidence type="ECO:0000256" key="12">
    <source>
        <dbReference type="ARBA" id="ARBA00049187"/>
    </source>
</evidence>
<feature type="binding site" evidence="14">
    <location>
        <position position="112"/>
    </location>
    <ligand>
        <name>FAD</name>
        <dbReference type="ChEBI" id="CHEBI:57692"/>
    </ligand>
</feature>
<sequence>MNYDLIVIGSGPGGYVAAIRAAQLGLKTAIIEKESLGGICLNWGCIPTKALLKSAQVFEYINHAADYGIKVNGAEADFEAVVKRSRGVADGMSKGIQFLMKKNKIDVIMGFGKIKKGGKVEVKAADGSVKEYTAKHTILATGGRSRELPNLKQDGKKIIGYRDAMVLPKLPKSLVVVGSGAIGVEFAYFYATMGTKVTIVEFMDNIVPVEDEEISKQLARSFKKVGIEIMTKSSVEAVNTSGELCKVSIKTESGVKEIEAEIVLSAVGVTTNIEGIGLEEVGVKTDKGKVLVDKFYKTNVDGVYAIGDIVMGQALAHVASAEGIICVEKIAGHHPEPLDYNNIPGCTYCSPEIASVGYTEKKAKEAGYEIKVGKFPFSASGKASAAGAKDGFVKVIFDAKYGEFLGAHMIGTNVTEMIAEVVVARKLETTGMEIIKSVHPHPTMSEAIMEAAADAYGEVIHL</sequence>
<comment type="caution">
    <text evidence="19">The sequence shown here is derived from an EMBL/GenBank/DDBJ whole genome shotgun (WGS) entry which is preliminary data.</text>
</comment>
<dbReference type="InterPro" id="IPR050151">
    <property type="entry name" value="Class-I_Pyr_Nuc-Dis_Oxidored"/>
</dbReference>
<evidence type="ECO:0000256" key="3">
    <source>
        <dbReference type="ARBA" id="ARBA00012608"/>
    </source>
</evidence>
<evidence type="ECO:0000256" key="9">
    <source>
        <dbReference type="ARBA" id="ARBA00023027"/>
    </source>
</evidence>
<dbReference type="AlphaFoldDB" id="A0A7K0FSC7"/>
<evidence type="ECO:0000256" key="11">
    <source>
        <dbReference type="ARBA" id="ARBA00023284"/>
    </source>
</evidence>
<feature type="binding site" evidence="14">
    <location>
        <position position="268"/>
    </location>
    <ligand>
        <name>NAD(+)</name>
        <dbReference type="ChEBI" id="CHEBI:57540"/>
    </ligand>
</feature>
<dbReference type="Pfam" id="PF02852">
    <property type="entry name" value="Pyr_redox_dim"/>
    <property type="match status" value="1"/>
</dbReference>
<evidence type="ECO:0000313" key="19">
    <source>
        <dbReference type="EMBL" id="MRX48355.1"/>
    </source>
</evidence>
<organism evidence="19 20">
    <name type="scientific">Pedobacter puniceum</name>
    <dbReference type="NCBI Taxonomy" id="2666136"/>
    <lineage>
        <taxon>Bacteria</taxon>
        <taxon>Pseudomonadati</taxon>
        <taxon>Bacteroidota</taxon>
        <taxon>Sphingobacteriia</taxon>
        <taxon>Sphingobacteriales</taxon>
        <taxon>Sphingobacteriaceae</taxon>
        <taxon>Pedobacter</taxon>
    </lineage>
</organism>
<dbReference type="SUPFAM" id="SSF51905">
    <property type="entry name" value="FAD/NAD(P)-binding domain"/>
    <property type="match status" value="1"/>
</dbReference>
<dbReference type="PIRSF" id="PIRSF000350">
    <property type="entry name" value="Mercury_reductase_MerA"/>
    <property type="match status" value="1"/>
</dbReference>
<dbReference type="GO" id="GO:0004148">
    <property type="term" value="F:dihydrolipoyl dehydrogenase (NADH) activity"/>
    <property type="evidence" value="ECO:0007669"/>
    <property type="project" value="UniProtKB-EC"/>
</dbReference>
<keyword evidence="5" id="KW-0963">Cytoplasm</keyword>
<keyword evidence="11 16" id="KW-0676">Redox-active center</keyword>
<accession>A0A7K0FSC7</accession>
<dbReference type="PRINTS" id="PR00368">
    <property type="entry name" value="FADPNR"/>
</dbReference>
<feature type="binding site" evidence="14">
    <location>
        <begin position="178"/>
        <end position="185"/>
    </location>
    <ligand>
        <name>NAD(+)</name>
        <dbReference type="ChEBI" id="CHEBI:57540"/>
    </ligand>
</feature>
<dbReference type="InterPro" id="IPR016156">
    <property type="entry name" value="FAD/NAD-linked_Rdtase_dimer_sf"/>
</dbReference>
<dbReference type="Pfam" id="PF07992">
    <property type="entry name" value="Pyr_redox_2"/>
    <property type="match status" value="1"/>
</dbReference>
<comment type="similarity">
    <text evidence="2 16">Belongs to the class-I pyridine nucleotide-disulfide oxidoreductase family.</text>
</comment>
<dbReference type="InterPro" id="IPR036188">
    <property type="entry name" value="FAD/NAD-bd_sf"/>
</dbReference>
<evidence type="ECO:0000259" key="18">
    <source>
        <dbReference type="Pfam" id="PF07992"/>
    </source>
</evidence>
<evidence type="ECO:0000256" key="6">
    <source>
        <dbReference type="ARBA" id="ARBA00022630"/>
    </source>
</evidence>
<dbReference type="InterPro" id="IPR001100">
    <property type="entry name" value="Pyr_nuc-diS_OxRdtase"/>
</dbReference>
<dbReference type="PROSITE" id="PS00076">
    <property type="entry name" value="PYRIDINE_REDOX_1"/>
    <property type="match status" value="1"/>
</dbReference>
<evidence type="ECO:0000256" key="15">
    <source>
        <dbReference type="PIRSR" id="PIRSR000350-4"/>
    </source>
</evidence>
<dbReference type="NCBIfam" id="TIGR01350">
    <property type="entry name" value="lipoamide_DH"/>
    <property type="match status" value="1"/>
</dbReference>
<evidence type="ECO:0000256" key="1">
    <source>
        <dbReference type="ARBA" id="ARBA00004496"/>
    </source>
</evidence>
<evidence type="ECO:0000256" key="10">
    <source>
        <dbReference type="ARBA" id="ARBA00023157"/>
    </source>
</evidence>
<dbReference type="InterPro" id="IPR006258">
    <property type="entry name" value="Lipoamide_DH"/>
</dbReference>
<dbReference type="PANTHER" id="PTHR22912">
    <property type="entry name" value="DISULFIDE OXIDOREDUCTASE"/>
    <property type="match status" value="1"/>
</dbReference>
<dbReference type="PRINTS" id="PR00411">
    <property type="entry name" value="PNDRDTASEI"/>
</dbReference>
<dbReference type="RefSeq" id="WP_154288440.1">
    <property type="nucleotide sequence ID" value="NZ_WKJI01000004.1"/>
</dbReference>
<evidence type="ECO:0000256" key="2">
    <source>
        <dbReference type="ARBA" id="ARBA00007532"/>
    </source>
</evidence>
<keyword evidence="9 14" id="KW-0520">NAD</keyword>
<evidence type="ECO:0000313" key="20">
    <source>
        <dbReference type="Proteomes" id="UP000462931"/>
    </source>
</evidence>
<dbReference type="InterPro" id="IPR004099">
    <property type="entry name" value="Pyr_nucl-diS_OxRdtase_dimer"/>
</dbReference>
<comment type="cofactor">
    <cofactor evidence="14 16">
        <name>FAD</name>
        <dbReference type="ChEBI" id="CHEBI:57692"/>
    </cofactor>
    <text evidence="14 16">Binds 1 FAD per subunit.</text>
</comment>
<feature type="binding site" evidence="14">
    <location>
        <position position="201"/>
    </location>
    <ligand>
        <name>NAD(+)</name>
        <dbReference type="ChEBI" id="CHEBI:57540"/>
    </ligand>
</feature>
<dbReference type="GO" id="GO:0050660">
    <property type="term" value="F:flavin adenine dinucleotide binding"/>
    <property type="evidence" value="ECO:0007669"/>
    <property type="project" value="InterPro"/>
</dbReference>
<protein>
    <recommendedName>
        <fullName evidence="4 16">Dihydrolipoyl dehydrogenase</fullName>
        <ecNumber evidence="3 16">1.8.1.4</ecNumber>
    </recommendedName>
</protein>
<evidence type="ECO:0000259" key="17">
    <source>
        <dbReference type="Pfam" id="PF02852"/>
    </source>
</evidence>
<dbReference type="Gene3D" id="3.30.390.30">
    <property type="match status" value="1"/>
</dbReference>
<keyword evidence="6 16" id="KW-0285">Flavoprotein</keyword>
<evidence type="ECO:0000256" key="4">
    <source>
        <dbReference type="ARBA" id="ARBA00016961"/>
    </source>
</evidence>
<comment type="catalytic activity">
    <reaction evidence="12 16">
        <text>N(6)-[(R)-dihydrolipoyl]-L-lysyl-[protein] + NAD(+) = N(6)-[(R)-lipoyl]-L-lysyl-[protein] + NADH + H(+)</text>
        <dbReference type="Rhea" id="RHEA:15045"/>
        <dbReference type="Rhea" id="RHEA-COMP:10474"/>
        <dbReference type="Rhea" id="RHEA-COMP:10475"/>
        <dbReference type="ChEBI" id="CHEBI:15378"/>
        <dbReference type="ChEBI" id="CHEBI:57540"/>
        <dbReference type="ChEBI" id="CHEBI:57945"/>
        <dbReference type="ChEBI" id="CHEBI:83099"/>
        <dbReference type="ChEBI" id="CHEBI:83100"/>
        <dbReference type="EC" id="1.8.1.4"/>
    </reaction>
</comment>
<keyword evidence="14" id="KW-0547">Nucleotide-binding</keyword>
<dbReference type="GO" id="GO:0005737">
    <property type="term" value="C:cytoplasm"/>
    <property type="evidence" value="ECO:0007669"/>
    <property type="project" value="UniProtKB-SubCell"/>
</dbReference>
<feature type="domain" description="FAD/NAD(P)-binding" evidence="18">
    <location>
        <begin position="3"/>
        <end position="323"/>
    </location>
</feature>
<evidence type="ECO:0000256" key="8">
    <source>
        <dbReference type="ARBA" id="ARBA00023002"/>
    </source>
</evidence>
<dbReference type="PANTHER" id="PTHR22912:SF217">
    <property type="entry name" value="DIHYDROLIPOYL DEHYDROGENASE"/>
    <property type="match status" value="1"/>
</dbReference>
<dbReference type="Proteomes" id="UP000462931">
    <property type="component" value="Unassembled WGS sequence"/>
</dbReference>
<evidence type="ECO:0000256" key="16">
    <source>
        <dbReference type="RuleBase" id="RU003692"/>
    </source>
</evidence>
<dbReference type="EMBL" id="WKJI01000004">
    <property type="protein sequence ID" value="MRX48355.1"/>
    <property type="molecule type" value="Genomic_DNA"/>
</dbReference>
<comment type="subcellular location">
    <subcellularLocation>
        <location evidence="1">Cytoplasm</location>
    </subcellularLocation>
</comment>
<feature type="disulfide bond" description="Redox-active" evidence="15">
    <location>
        <begin position="40"/>
        <end position="45"/>
    </location>
</feature>
<evidence type="ECO:0000256" key="13">
    <source>
        <dbReference type="PIRSR" id="PIRSR000350-2"/>
    </source>
</evidence>
<comment type="miscellaneous">
    <text evidence="16">The active site is a redox-active disulfide bond.</text>
</comment>
<keyword evidence="20" id="KW-1185">Reference proteome</keyword>
<keyword evidence="10" id="KW-1015">Disulfide bond</keyword>
<evidence type="ECO:0000256" key="7">
    <source>
        <dbReference type="ARBA" id="ARBA00022827"/>
    </source>
</evidence>
<proteinExistence type="inferred from homology"/>
<dbReference type="Gene3D" id="3.50.50.60">
    <property type="entry name" value="FAD/NAD(P)-binding domain"/>
    <property type="match status" value="2"/>
</dbReference>
<feature type="binding site" evidence="14">
    <location>
        <position position="49"/>
    </location>
    <ligand>
        <name>FAD</name>
        <dbReference type="ChEBI" id="CHEBI:57692"/>
    </ligand>
</feature>
<dbReference type="InterPro" id="IPR023753">
    <property type="entry name" value="FAD/NAD-binding_dom"/>
</dbReference>
<dbReference type="SUPFAM" id="SSF55424">
    <property type="entry name" value="FAD/NAD-linked reductases, dimerisation (C-terminal) domain"/>
    <property type="match status" value="1"/>
</dbReference>
<evidence type="ECO:0000256" key="14">
    <source>
        <dbReference type="PIRSR" id="PIRSR000350-3"/>
    </source>
</evidence>
<keyword evidence="8 16" id="KW-0560">Oxidoreductase</keyword>
<dbReference type="InterPro" id="IPR012999">
    <property type="entry name" value="Pyr_OxRdtase_I_AS"/>
</dbReference>
<feature type="active site" description="Proton acceptor" evidence="13">
    <location>
        <position position="441"/>
    </location>
</feature>
<dbReference type="FunFam" id="3.30.390.30:FF:000001">
    <property type="entry name" value="Dihydrolipoyl dehydrogenase"/>
    <property type="match status" value="1"/>
</dbReference>
<keyword evidence="7 14" id="KW-0274">FAD</keyword>
<feature type="domain" description="Pyridine nucleotide-disulphide oxidoreductase dimerisation" evidence="17">
    <location>
        <begin position="343"/>
        <end position="452"/>
    </location>
</feature>
<gene>
    <name evidence="19" type="primary">lpdA</name>
    <name evidence="19" type="ORF">GJJ64_14240</name>
</gene>
<feature type="binding site" evidence="14">
    <location>
        <position position="308"/>
    </location>
    <ligand>
        <name>FAD</name>
        <dbReference type="ChEBI" id="CHEBI:57692"/>
    </ligand>
</feature>
<name>A0A7K0FSC7_9SPHI</name>
<evidence type="ECO:0000256" key="5">
    <source>
        <dbReference type="ARBA" id="ARBA00022490"/>
    </source>
</evidence>